<keyword evidence="1" id="KW-0175">Coiled coil</keyword>
<dbReference type="EMBL" id="JBJQND010000004">
    <property type="protein sequence ID" value="KAL3879262.1"/>
    <property type="molecule type" value="Genomic_DNA"/>
</dbReference>
<feature type="coiled-coil region" evidence="1">
    <location>
        <begin position="114"/>
        <end position="141"/>
    </location>
</feature>
<dbReference type="AlphaFoldDB" id="A0ABD3X2M6"/>
<protein>
    <submittedName>
        <fullName evidence="2">Uncharacterized protein</fullName>
    </submittedName>
</protein>
<proteinExistence type="predicted"/>
<accession>A0ABD3X2M6</accession>
<sequence>MTFNNIDLFRSLVGEIDEFIRGENKSLTDVTKTLSYLKILKGLPALHEIFAFLKAFVLELYKVEGSSNNNSSGLNFASSDTNSKLNKTAFKELVSQRFLPEVAIQDHMDHFRQLKAAQKKCIMLEEKHKQVKEKLVKKREQPAKKLSTNRELIELACILYQTILEKEKSIRLEMQQLSAALQQQIIAMTCDKLAESFDLLDNLAWSNHLSMYILEKVRDIDFQYASEQLYKYICQAYMYPNPEEWNIRAGFHAALEDPVLLCSEFCQNKGKCVGLVDEEPDAELENTPEGIYVKATANCNEGTDSSLTFRRNPIKNHQRTRSYWQDFFHTKHWPLAKPTQTVEMTLIRNGNLVILIVI</sequence>
<comment type="caution">
    <text evidence="2">The sequence shown here is derived from an EMBL/GenBank/DDBJ whole genome shotgun (WGS) entry which is preliminary data.</text>
</comment>
<name>A0ABD3X2M6_SINWO</name>
<reference evidence="2 3" key="1">
    <citation type="submission" date="2024-11" db="EMBL/GenBank/DDBJ databases">
        <title>Chromosome-level genome assembly of the freshwater bivalve Anodonta woodiana.</title>
        <authorList>
            <person name="Chen X."/>
        </authorList>
    </citation>
    <scope>NUCLEOTIDE SEQUENCE [LARGE SCALE GENOMIC DNA]</scope>
    <source>
        <strain evidence="2">MN2024</strain>
        <tissue evidence="2">Gills</tissue>
    </source>
</reference>
<keyword evidence="3" id="KW-1185">Reference proteome</keyword>
<evidence type="ECO:0000313" key="2">
    <source>
        <dbReference type="EMBL" id="KAL3879262.1"/>
    </source>
</evidence>
<evidence type="ECO:0000313" key="3">
    <source>
        <dbReference type="Proteomes" id="UP001634394"/>
    </source>
</evidence>
<dbReference type="Proteomes" id="UP001634394">
    <property type="component" value="Unassembled WGS sequence"/>
</dbReference>
<evidence type="ECO:0000256" key="1">
    <source>
        <dbReference type="SAM" id="Coils"/>
    </source>
</evidence>
<gene>
    <name evidence="2" type="ORF">ACJMK2_031564</name>
</gene>
<organism evidence="2 3">
    <name type="scientific">Sinanodonta woodiana</name>
    <name type="common">Chinese pond mussel</name>
    <name type="synonym">Anodonta woodiana</name>
    <dbReference type="NCBI Taxonomy" id="1069815"/>
    <lineage>
        <taxon>Eukaryota</taxon>
        <taxon>Metazoa</taxon>
        <taxon>Spiralia</taxon>
        <taxon>Lophotrochozoa</taxon>
        <taxon>Mollusca</taxon>
        <taxon>Bivalvia</taxon>
        <taxon>Autobranchia</taxon>
        <taxon>Heteroconchia</taxon>
        <taxon>Palaeoheterodonta</taxon>
        <taxon>Unionida</taxon>
        <taxon>Unionoidea</taxon>
        <taxon>Unionidae</taxon>
        <taxon>Unioninae</taxon>
        <taxon>Sinanodonta</taxon>
    </lineage>
</organism>